<proteinExistence type="predicted"/>
<dbReference type="Pfam" id="PF20247">
    <property type="entry name" value="DUF6602"/>
    <property type="match status" value="1"/>
</dbReference>
<sequence length="247" mass="28674">VMLRRISLAEEFEDTTGVSPWSFIKDFLRNSFAGNLRVFRGGQVINANNKKSEQIDIVLCSQNSIKIFSEKGFYPIETVFGVVNIKKELTHTNLFSNKKKDCGAIKNLKSIPKDNIRLNPGLLNQRVVNENFKKRFPCKIIFAYEGKILPTWEDELNKIVKEEPGEIDYLPDIIVVNKQGMIKKSSDGKVVLSNGKTLEKHFHFSEFEKNEMYHMPFLLILSELYKNANWQYYIGPKYEDYFNKDLS</sequence>
<protein>
    <recommendedName>
        <fullName evidence="1">DUF6602 domain-containing protein</fullName>
    </recommendedName>
</protein>
<dbReference type="AlphaFoldDB" id="A0A2M7RRG1"/>
<evidence type="ECO:0000313" key="2">
    <source>
        <dbReference type="EMBL" id="PIZ02564.1"/>
    </source>
</evidence>
<feature type="non-terminal residue" evidence="2">
    <location>
        <position position="1"/>
    </location>
</feature>
<dbReference type="Proteomes" id="UP000231069">
    <property type="component" value="Unassembled WGS sequence"/>
</dbReference>
<gene>
    <name evidence="2" type="ORF">COY59_04075</name>
</gene>
<dbReference type="EMBL" id="PFMK01000075">
    <property type="protein sequence ID" value="PIZ02564.1"/>
    <property type="molecule type" value="Genomic_DNA"/>
</dbReference>
<comment type="caution">
    <text evidence="2">The sequence shown here is derived from an EMBL/GenBank/DDBJ whole genome shotgun (WGS) entry which is preliminary data.</text>
</comment>
<organism evidence="2 3">
    <name type="scientific">Candidatus Gottesmanbacteria bacterium CG_4_10_14_0_8_um_filter_37_24</name>
    <dbReference type="NCBI Taxonomy" id="1974574"/>
    <lineage>
        <taxon>Bacteria</taxon>
        <taxon>Candidatus Gottesmaniibacteriota</taxon>
    </lineage>
</organism>
<feature type="domain" description="DUF6602" evidence="1">
    <location>
        <begin position="22"/>
        <end position="107"/>
    </location>
</feature>
<evidence type="ECO:0000259" key="1">
    <source>
        <dbReference type="Pfam" id="PF20247"/>
    </source>
</evidence>
<evidence type="ECO:0000313" key="3">
    <source>
        <dbReference type="Proteomes" id="UP000231069"/>
    </source>
</evidence>
<name>A0A2M7RRG1_9BACT</name>
<accession>A0A2M7RRG1</accession>
<reference evidence="3" key="1">
    <citation type="submission" date="2017-09" db="EMBL/GenBank/DDBJ databases">
        <title>Depth-based differentiation of microbial function through sediment-hosted aquifers and enrichment of novel symbionts in the deep terrestrial subsurface.</title>
        <authorList>
            <person name="Probst A.J."/>
            <person name="Ladd B."/>
            <person name="Jarett J.K."/>
            <person name="Geller-Mcgrath D.E."/>
            <person name="Sieber C.M.K."/>
            <person name="Emerson J.B."/>
            <person name="Anantharaman K."/>
            <person name="Thomas B.C."/>
            <person name="Malmstrom R."/>
            <person name="Stieglmeier M."/>
            <person name="Klingl A."/>
            <person name="Woyke T."/>
            <person name="Ryan C.M."/>
            <person name="Banfield J.F."/>
        </authorList>
    </citation>
    <scope>NUCLEOTIDE SEQUENCE [LARGE SCALE GENOMIC DNA]</scope>
</reference>
<dbReference type="InterPro" id="IPR046537">
    <property type="entry name" value="DUF6602"/>
</dbReference>